<name>A0A9W8V986_9HYPO</name>
<organism evidence="3 4">
    <name type="scientific">Fusarium torreyae</name>
    <dbReference type="NCBI Taxonomy" id="1237075"/>
    <lineage>
        <taxon>Eukaryota</taxon>
        <taxon>Fungi</taxon>
        <taxon>Dikarya</taxon>
        <taxon>Ascomycota</taxon>
        <taxon>Pezizomycotina</taxon>
        <taxon>Sordariomycetes</taxon>
        <taxon>Hypocreomycetidae</taxon>
        <taxon>Hypocreales</taxon>
        <taxon>Nectriaceae</taxon>
        <taxon>Fusarium</taxon>
    </lineage>
</organism>
<dbReference type="InterPro" id="IPR000073">
    <property type="entry name" value="AB_hydrolase_1"/>
</dbReference>
<dbReference type="EMBL" id="JAOQAZ010000052">
    <property type="protein sequence ID" value="KAJ4244180.1"/>
    <property type="molecule type" value="Genomic_DNA"/>
</dbReference>
<dbReference type="Gene3D" id="3.40.50.1820">
    <property type="entry name" value="alpha/beta hydrolase"/>
    <property type="match status" value="1"/>
</dbReference>
<feature type="domain" description="AB hydrolase-1" evidence="2">
    <location>
        <begin position="173"/>
        <end position="275"/>
    </location>
</feature>
<dbReference type="Gene3D" id="1.20.1440.110">
    <property type="entry name" value="acylaminoacyl peptidase"/>
    <property type="match status" value="1"/>
</dbReference>
<evidence type="ECO:0000256" key="1">
    <source>
        <dbReference type="ARBA" id="ARBA00038115"/>
    </source>
</evidence>
<dbReference type="OrthoDB" id="249703at2759"/>
<protein>
    <recommendedName>
        <fullName evidence="2">AB hydrolase-1 domain-containing protein</fullName>
    </recommendedName>
</protein>
<reference evidence="3" key="1">
    <citation type="submission" date="2022-09" db="EMBL/GenBank/DDBJ databases">
        <title>Fusarium specimens isolated from Avocado Roots.</title>
        <authorList>
            <person name="Stajich J."/>
            <person name="Roper C."/>
            <person name="Heimlech-Rivalta G."/>
        </authorList>
    </citation>
    <scope>NUCLEOTIDE SEQUENCE</scope>
    <source>
        <strain evidence="3">CF00136</strain>
    </source>
</reference>
<dbReference type="PANTHER" id="PTHR22946">
    <property type="entry name" value="DIENELACTONE HYDROLASE DOMAIN-CONTAINING PROTEIN-RELATED"/>
    <property type="match status" value="1"/>
</dbReference>
<accession>A0A9W8V986</accession>
<evidence type="ECO:0000313" key="4">
    <source>
        <dbReference type="Proteomes" id="UP001152049"/>
    </source>
</evidence>
<dbReference type="InterPro" id="IPR050261">
    <property type="entry name" value="FrsA_esterase"/>
</dbReference>
<proteinExistence type="inferred from homology"/>
<evidence type="ECO:0000259" key="2">
    <source>
        <dbReference type="Pfam" id="PF12697"/>
    </source>
</evidence>
<dbReference type="PANTHER" id="PTHR22946:SF12">
    <property type="entry name" value="CONIDIAL PIGMENT BIOSYNTHESIS PROTEIN AYG1 (AFU_ORTHOLOGUE AFUA_2G17550)"/>
    <property type="match status" value="1"/>
</dbReference>
<comment type="caution">
    <text evidence="3">The sequence shown here is derived from an EMBL/GenBank/DDBJ whole genome shotgun (WGS) entry which is preliminary data.</text>
</comment>
<comment type="similarity">
    <text evidence="1">Belongs to the AB hydrolase superfamily. FUS2 hydrolase family.</text>
</comment>
<dbReference type="AlphaFoldDB" id="A0A9W8V986"/>
<keyword evidence="4" id="KW-1185">Reference proteome</keyword>
<dbReference type="Proteomes" id="UP001152049">
    <property type="component" value="Unassembled WGS sequence"/>
</dbReference>
<dbReference type="Pfam" id="PF12697">
    <property type="entry name" value="Abhydrolase_6"/>
    <property type="match status" value="1"/>
</dbReference>
<evidence type="ECO:0000313" key="3">
    <source>
        <dbReference type="EMBL" id="KAJ4244180.1"/>
    </source>
</evidence>
<sequence>MRLNPDESFHFELLRNLSHARYKGADVAEVLEAAGQLKGTDMESFYQAFIVLAERVDRQAQAVDAKRHPVSARDAFFRASTYYRAADFYLHGNPDDPRISALWKKQTNAFDRAIALLPVPGRRVLLDAKDGSFQIPVIYLRAENAGPNDKRPTMILGNGFDGAQEEMLHILGFAALERGYNVILYEGPGQPTVRREQNKGFIPEWEKVVSPVVDFLVSLPEVLVSRIALVGYSMGGWLAVRAAAFEHRVAATLAIDGVFDVHQAVHNMMPEEVRAHYDAGDFEKANESMKSMIDSGKAPVALTWLVQQGNWSFKADSITDFMDKTRSFSLKDVVSSVKCPVWVGDAAEDIFFKGQPELVRDALGQLATYQRLTAEDGAANHCHVGATAHLNALVLDWFDDVTTQG</sequence>
<dbReference type="SUPFAM" id="SSF53474">
    <property type="entry name" value="alpha/beta-Hydrolases"/>
    <property type="match status" value="1"/>
</dbReference>
<gene>
    <name evidence="3" type="ORF">NW762_014561</name>
</gene>
<dbReference type="InterPro" id="IPR029058">
    <property type="entry name" value="AB_hydrolase_fold"/>
</dbReference>